<evidence type="ECO:0000313" key="4">
    <source>
        <dbReference type="Proteomes" id="UP000001555"/>
    </source>
</evidence>
<feature type="transmembrane region" description="Helical" evidence="1">
    <location>
        <begin position="69"/>
        <end position="94"/>
    </location>
</feature>
<keyword evidence="1" id="KW-0812">Transmembrane</keyword>
<accession>B7Q2J8</accession>
<evidence type="ECO:0000256" key="1">
    <source>
        <dbReference type="SAM" id="Phobius"/>
    </source>
</evidence>
<dbReference type="VEuPathDB" id="VectorBase:ISCP_022863"/>
<protein>
    <recommendedName>
        <fullName evidence="5">Tetraspanin</fullName>
    </recommendedName>
</protein>
<organism>
    <name type="scientific">Ixodes scapularis</name>
    <name type="common">Black-legged tick</name>
    <name type="synonym">Deer tick</name>
    <dbReference type="NCBI Taxonomy" id="6945"/>
    <lineage>
        <taxon>Eukaryota</taxon>
        <taxon>Metazoa</taxon>
        <taxon>Ecdysozoa</taxon>
        <taxon>Arthropoda</taxon>
        <taxon>Chelicerata</taxon>
        <taxon>Arachnida</taxon>
        <taxon>Acari</taxon>
        <taxon>Parasitiformes</taxon>
        <taxon>Ixodida</taxon>
        <taxon>Ixodoidea</taxon>
        <taxon>Ixodidae</taxon>
        <taxon>Ixodinae</taxon>
        <taxon>Ixodes</taxon>
    </lineage>
</organism>
<gene>
    <name evidence="2" type="ORF">IscW_ISCW009018</name>
</gene>
<keyword evidence="1" id="KW-0472">Membrane</keyword>
<dbReference type="EnsemblMetazoa" id="ISCW009018-RA">
    <property type="protein sequence ID" value="ISCW009018-PA"/>
    <property type="gene ID" value="ISCW009018"/>
</dbReference>
<reference evidence="3" key="2">
    <citation type="submission" date="2020-05" db="UniProtKB">
        <authorList>
            <consortium name="EnsemblMetazoa"/>
        </authorList>
    </citation>
    <scope>IDENTIFICATION</scope>
    <source>
        <strain evidence="3">wikel</strain>
    </source>
</reference>
<dbReference type="VEuPathDB" id="VectorBase:ISCI009018"/>
<dbReference type="AlphaFoldDB" id="B7Q2J8"/>
<name>B7Q2J8_IXOSC</name>
<dbReference type="PaxDb" id="6945-B7Q2J8"/>
<sequence length="107" mass="11959">MRYFNCSTANPGFERCSVPYSCCKNASSSRLVSVFCGRNVLNMTESDAWYLVHRTNCPDSARSFIKQHVMIAAGVCLALVVVLAFADLVTNAIIDEIKAIRRFYNQP</sequence>
<evidence type="ECO:0000313" key="3">
    <source>
        <dbReference type="EnsemblMetazoa" id="ISCW009018-PA"/>
    </source>
</evidence>
<reference evidence="2 4" key="1">
    <citation type="submission" date="2008-03" db="EMBL/GenBank/DDBJ databases">
        <title>Annotation of Ixodes scapularis.</title>
        <authorList>
            <consortium name="Ixodes scapularis Genome Project Consortium"/>
            <person name="Caler E."/>
            <person name="Hannick L.I."/>
            <person name="Bidwell S."/>
            <person name="Joardar V."/>
            <person name="Thiagarajan M."/>
            <person name="Amedeo P."/>
            <person name="Galinsky K.J."/>
            <person name="Schobel S."/>
            <person name="Inman J."/>
            <person name="Hostetler J."/>
            <person name="Miller J."/>
            <person name="Hammond M."/>
            <person name="Megy K."/>
            <person name="Lawson D."/>
            <person name="Kodira C."/>
            <person name="Sutton G."/>
            <person name="Meyer J."/>
            <person name="Hill C.A."/>
            <person name="Birren B."/>
            <person name="Nene V."/>
            <person name="Collins F."/>
            <person name="Alarcon-Chaidez F."/>
            <person name="Wikel S."/>
            <person name="Strausberg R."/>
        </authorList>
    </citation>
    <scope>NUCLEOTIDE SEQUENCE [LARGE SCALE GENOMIC DNA]</scope>
    <source>
        <strain evidence="4">Wikel</strain>
        <strain evidence="2">Wikel colony</strain>
    </source>
</reference>
<dbReference type="OrthoDB" id="2014092at2759"/>
<dbReference type="HOGENOM" id="CLU_169779_0_0_1"/>
<dbReference type="EMBL" id="DS844601">
    <property type="protein sequence ID" value="EEC13070.1"/>
    <property type="molecule type" value="Genomic_DNA"/>
</dbReference>
<keyword evidence="1" id="KW-1133">Transmembrane helix</keyword>
<evidence type="ECO:0008006" key="5">
    <source>
        <dbReference type="Google" id="ProtNLM"/>
    </source>
</evidence>
<dbReference type="VEuPathDB" id="VectorBase:ISCW009018"/>
<evidence type="ECO:0000313" key="2">
    <source>
        <dbReference type="EMBL" id="EEC13070.1"/>
    </source>
</evidence>
<keyword evidence="4" id="KW-1185">Reference proteome</keyword>
<dbReference type="InParanoid" id="B7Q2J8"/>
<proteinExistence type="predicted"/>
<dbReference type="Proteomes" id="UP000001555">
    <property type="component" value="Unassembled WGS sequence"/>
</dbReference>
<dbReference type="EMBL" id="ABJB010633794">
    <property type="status" value="NOT_ANNOTATED_CDS"/>
    <property type="molecule type" value="Genomic_DNA"/>
</dbReference>